<evidence type="ECO:0000313" key="3">
    <source>
        <dbReference type="EMBL" id="QCI05157.1"/>
    </source>
</evidence>
<keyword evidence="3" id="KW-0934">Plastid</keyword>
<gene>
    <name evidence="3" type="primary">ycf22</name>
</gene>
<dbReference type="PANTHER" id="PTHR34675:SF1">
    <property type="entry name" value="PROTEIN TRIGALACTOSYLDIACYLGLYCEROL 2, CHLOROPLASTIC"/>
    <property type="match status" value="1"/>
</dbReference>
<proteinExistence type="predicted"/>
<keyword evidence="1" id="KW-0472">Membrane</keyword>
<dbReference type="InterPro" id="IPR039342">
    <property type="entry name" value="TGD2-like"/>
</dbReference>
<name>A0A4D6WNF6_9FLOR</name>
<evidence type="ECO:0000256" key="1">
    <source>
        <dbReference type="SAM" id="Phobius"/>
    </source>
</evidence>
<organism evidence="3">
    <name type="scientific">Centroceras clavulatum</name>
    <dbReference type="NCBI Taxonomy" id="159503"/>
    <lineage>
        <taxon>Eukaryota</taxon>
        <taxon>Rhodophyta</taxon>
        <taxon>Florideophyceae</taxon>
        <taxon>Rhodymeniophycidae</taxon>
        <taxon>Ceramiales</taxon>
        <taxon>Ceramiaceae</taxon>
        <taxon>Centroceras</taxon>
    </lineage>
</organism>
<feature type="transmembrane region" description="Helical" evidence="1">
    <location>
        <begin position="6"/>
        <end position="26"/>
    </location>
</feature>
<protein>
    <recommendedName>
        <fullName evidence="2">Mce/MlaD domain-containing protein</fullName>
    </recommendedName>
</protein>
<geneLocation type="plastid" evidence="3"/>
<dbReference type="PANTHER" id="PTHR34675">
    <property type="entry name" value="PROTEIN TRIGALACTOSYLDIACYLGLYCEROL 2, CHLOROPLASTIC"/>
    <property type="match status" value="1"/>
</dbReference>
<accession>A0A4D6WNF6</accession>
<evidence type="ECO:0000259" key="2">
    <source>
        <dbReference type="Pfam" id="PF02470"/>
    </source>
</evidence>
<dbReference type="AlphaFoldDB" id="A0A4D6WNF6"/>
<dbReference type="EMBL" id="MK814618">
    <property type="protein sequence ID" value="QCI05157.1"/>
    <property type="molecule type" value="Genomic_DNA"/>
</dbReference>
<keyword evidence="1" id="KW-1133">Transmembrane helix</keyword>
<keyword evidence="1" id="KW-0812">Transmembrane</keyword>
<reference evidence="3" key="1">
    <citation type="journal article" date="2019" name="Mol. Phylogenet. Evol.">
        <title>Morphological evolution and classification of the red algal order Ceramiales inferred using plastid phylogenomics.</title>
        <authorList>
            <person name="Diaz-Tapia P."/>
            <person name="Pasella M.M."/>
            <person name="Verbruggen H."/>
            <person name="Maggs C.A."/>
        </authorList>
    </citation>
    <scope>NUCLEOTIDE SEQUENCE</scope>
    <source>
        <strain evidence="3">HV6547_2</strain>
    </source>
</reference>
<feature type="domain" description="Mce/MlaD" evidence="2">
    <location>
        <begin position="31"/>
        <end position="106"/>
    </location>
</feature>
<reference evidence="3" key="2">
    <citation type="submission" date="2019-04" db="EMBL/GenBank/DDBJ databases">
        <authorList>
            <person name="Pasella M."/>
        </authorList>
    </citation>
    <scope>NUCLEOTIDE SEQUENCE</scope>
    <source>
        <strain evidence="3">HV6547_2</strain>
    </source>
</reference>
<dbReference type="InterPro" id="IPR003399">
    <property type="entry name" value="Mce/MlaD"/>
</dbReference>
<sequence>MEKFFEYIWIIIIFVINDLFRFIAWFKKKHGYSLFVEFSNAYGLKQGTNVNMRGVNIGYVKSLKINSNSVLVGIYIISSNILIPKSSIVETSQTSLFNNTIIDIIPLQKYYLNDQYFIDVFDLDCNSSQFLCHNQYIIGERGLNYDDLIRATTRIAQRFDDPRFFSLFYLFLQNIFEISDDFVDITNTLLKICKTINIYLKSSSLDNL</sequence>
<dbReference type="Pfam" id="PF02470">
    <property type="entry name" value="MlaD"/>
    <property type="match status" value="1"/>
</dbReference>